<dbReference type="eggNOG" id="ENOG502R38G">
    <property type="taxonomic scope" value="Eukaryota"/>
</dbReference>
<dbReference type="OMA" id="WGIKKDP"/>
<protein>
    <submittedName>
        <fullName evidence="2">HCP-like protein</fullName>
    </submittedName>
</protein>
<dbReference type="SUPFAM" id="SSF81901">
    <property type="entry name" value="HCP-like"/>
    <property type="match status" value="1"/>
</dbReference>
<evidence type="ECO:0000256" key="1">
    <source>
        <dbReference type="SAM" id="MobiDB-lite"/>
    </source>
</evidence>
<dbReference type="GO" id="GO:0010972">
    <property type="term" value="P:negative regulation of G2/M transition of mitotic cell cycle"/>
    <property type="evidence" value="ECO:0007669"/>
    <property type="project" value="TreeGrafter"/>
</dbReference>
<dbReference type="InterPro" id="IPR011990">
    <property type="entry name" value="TPR-like_helical_dom_sf"/>
</dbReference>
<dbReference type="STRING" id="1116229.S3EEE9"/>
<gene>
    <name evidence="2" type="ORF">GLAREA_08791</name>
</gene>
<feature type="compositionally biased region" description="Low complexity" evidence="1">
    <location>
        <begin position="79"/>
        <end position="90"/>
    </location>
</feature>
<dbReference type="Pfam" id="PF08238">
    <property type="entry name" value="Sel1"/>
    <property type="match status" value="3"/>
</dbReference>
<dbReference type="PANTHER" id="PTHR43628">
    <property type="entry name" value="ACTIVATOR OF C KINASE PROTEIN 1-RELATED"/>
    <property type="match status" value="1"/>
</dbReference>
<dbReference type="HOGENOM" id="CLU_033724_0_0_1"/>
<feature type="compositionally biased region" description="Basic and acidic residues" evidence="1">
    <location>
        <begin position="1"/>
        <end position="14"/>
    </location>
</feature>
<dbReference type="InterPro" id="IPR006597">
    <property type="entry name" value="Sel1-like"/>
</dbReference>
<dbReference type="InterPro" id="IPR052945">
    <property type="entry name" value="Mitotic_Regulator"/>
</dbReference>
<dbReference type="PANTHER" id="PTHR43628:SF1">
    <property type="entry name" value="CHITIN SYNTHASE REGULATORY FACTOR 2-RELATED"/>
    <property type="match status" value="1"/>
</dbReference>
<dbReference type="KEGG" id="glz:GLAREA_08791"/>
<dbReference type="EMBL" id="KE145352">
    <property type="protein sequence ID" value="EPE36628.1"/>
    <property type="molecule type" value="Genomic_DNA"/>
</dbReference>
<dbReference type="GeneID" id="19467839"/>
<dbReference type="SMART" id="SM00671">
    <property type="entry name" value="SEL1"/>
    <property type="match status" value="3"/>
</dbReference>
<keyword evidence="3" id="KW-1185">Reference proteome</keyword>
<sequence>MPLRDFLKKKDKISNSHAPSTPDNAAAPAAPEFTFMRSDTHTQEIISPPSFDSEEDLKGPATDGPNESRSSKLFGRNRSASNVSAKSAASGDSNKSKNASTSKRISQRLHLRKSDVGSVSVPDDLPEIDVGEEEGGGAESQWEKRATILAKQNETSRSRPPTPNGAPPDVGFSNMSLEHGKEKGVALTKQVDDNIQEAIRLHENGDLERSTRMFGRLADPHGDNNALSQVLYGLALRHGWGCTPDPAQAVKYLSAAASNAASIEELALQAGLKKGGSAKGELVLAIFELANCFRHGWGVPVDKVAAKQYYETAANLGDTDAMNEVGWCYIEGFGCKKDKWAAAKYYRLAENAGSKTLGNSW</sequence>
<dbReference type="RefSeq" id="XP_008075943.1">
    <property type="nucleotide sequence ID" value="XM_008077752.1"/>
</dbReference>
<reference evidence="2 3" key="1">
    <citation type="journal article" date="2013" name="BMC Genomics">
        <title>Genomics-driven discovery of the pneumocandin biosynthetic gene cluster in the fungus Glarea lozoyensis.</title>
        <authorList>
            <person name="Chen L."/>
            <person name="Yue Q."/>
            <person name="Zhang X."/>
            <person name="Xiang M."/>
            <person name="Wang C."/>
            <person name="Li S."/>
            <person name="Che Y."/>
            <person name="Ortiz-Lopez F.J."/>
            <person name="Bills G.F."/>
            <person name="Liu X."/>
            <person name="An Z."/>
        </authorList>
    </citation>
    <scope>NUCLEOTIDE SEQUENCE [LARGE SCALE GENOMIC DNA]</scope>
    <source>
        <strain evidence="3">ATCC 20868 / MF5171</strain>
    </source>
</reference>
<dbReference type="OrthoDB" id="2148946at2759"/>
<dbReference type="GO" id="GO:0032153">
    <property type="term" value="C:cell division site"/>
    <property type="evidence" value="ECO:0007669"/>
    <property type="project" value="TreeGrafter"/>
</dbReference>
<dbReference type="Gene3D" id="1.25.40.10">
    <property type="entry name" value="Tetratricopeptide repeat domain"/>
    <property type="match status" value="1"/>
</dbReference>
<feature type="compositionally biased region" description="Acidic residues" evidence="1">
    <location>
        <begin position="124"/>
        <end position="136"/>
    </location>
</feature>
<feature type="compositionally biased region" description="Polar residues" evidence="1">
    <location>
        <begin position="150"/>
        <end position="159"/>
    </location>
</feature>
<evidence type="ECO:0000313" key="3">
    <source>
        <dbReference type="Proteomes" id="UP000016922"/>
    </source>
</evidence>
<proteinExistence type="predicted"/>
<feature type="region of interest" description="Disordered" evidence="1">
    <location>
        <begin position="1"/>
        <end position="176"/>
    </location>
</feature>
<feature type="compositionally biased region" description="Polar residues" evidence="1">
    <location>
        <begin position="91"/>
        <end position="104"/>
    </location>
</feature>
<accession>S3EEE9</accession>
<dbReference type="AlphaFoldDB" id="S3EEE9"/>
<evidence type="ECO:0000313" key="2">
    <source>
        <dbReference type="EMBL" id="EPE36628.1"/>
    </source>
</evidence>
<dbReference type="Proteomes" id="UP000016922">
    <property type="component" value="Unassembled WGS sequence"/>
</dbReference>
<organism evidence="2 3">
    <name type="scientific">Glarea lozoyensis (strain ATCC 20868 / MF5171)</name>
    <dbReference type="NCBI Taxonomy" id="1116229"/>
    <lineage>
        <taxon>Eukaryota</taxon>
        <taxon>Fungi</taxon>
        <taxon>Dikarya</taxon>
        <taxon>Ascomycota</taxon>
        <taxon>Pezizomycotina</taxon>
        <taxon>Leotiomycetes</taxon>
        <taxon>Helotiales</taxon>
        <taxon>Helotiaceae</taxon>
        <taxon>Glarea</taxon>
    </lineage>
</organism>
<name>S3EEE9_GLAL2</name>